<dbReference type="InterPro" id="IPR051625">
    <property type="entry name" value="Signaling_Regulatory_Domain"/>
</dbReference>
<proteinExistence type="predicted"/>
<accession>A0A195ATQ6</accession>
<feature type="coiled-coil region" evidence="4">
    <location>
        <begin position="637"/>
        <end position="693"/>
    </location>
</feature>
<keyword evidence="2" id="KW-0106">Calcium</keyword>
<dbReference type="InterPro" id="IPR011992">
    <property type="entry name" value="EF-hand-dom_pair"/>
</dbReference>
<dbReference type="PROSITE" id="PS50222">
    <property type="entry name" value="EF_HAND_2"/>
    <property type="match status" value="1"/>
</dbReference>
<dbReference type="PANTHER" id="PTHR22872">
    <property type="entry name" value="BTK-BINDING PROTEIN-RELATED"/>
    <property type="match status" value="1"/>
</dbReference>
<feature type="coiled-coil region" evidence="4">
    <location>
        <begin position="236"/>
        <end position="284"/>
    </location>
</feature>
<feature type="repeat" description="RCC1" evidence="3">
    <location>
        <begin position="1696"/>
        <end position="1750"/>
    </location>
</feature>
<feature type="repeat" description="RCC1" evidence="3">
    <location>
        <begin position="1854"/>
        <end position="1903"/>
    </location>
</feature>
<dbReference type="InterPro" id="IPR058923">
    <property type="entry name" value="RCC1-like_dom"/>
</dbReference>
<dbReference type="SUPFAM" id="SSF50985">
    <property type="entry name" value="RCC1/BLIP-II"/>
    <property type="match status" value="2"/>
</dbReference>
<dbReference type="Proteomes" id="UP000078540">
    <property type="component" value="Unassembled WGS sequence"/>
</dbReference>
<evidence type="ECO:0000256" key="1">
    <source>
        <dbReference type="ARBA" id="ARBA00022737"/>
    </source>
</evidence>
<evidence type="ECO:0000256" key="2">
    <source>
        <dbReference type="ARBA" id="ARBA00022837"/>
    </source>
</evidence>
<dbReference type="InterPro" id="IPR009091">
    <property type="entry name" value="RCC1/BLIP-II"/>
</dbReference>
<dbReference type="Pfam" id="PF25390">
    <property type="entry name" value="WD40_RLD"/>
    <property type="match status" value="1"/>
</dbReference>
<dbReference type="EMBL" id="KQ976745">
    <property type="protein sequence ID" value="KYM75437.1"/>
    <property type="molecule type" value="Genomic_DNA"/>
</dbReference>
<organism evidence="6 7">
    <name type="scientific">Atta colombica</name>
    <dbReference type="NCBI Taxonomy" id="520822"/>
    <lineage>
        <taxon>Eukaryota</taxon>
        <taxon>Metazoa</taxon>
        <taxon>Ecdysozoa</taxon>
        <taxon>Arthropoda</taxon>
        <taxon>Hexapoda</taxon>
        <taxon>Insecta</taxon>
        <taxon>Pterygota</taxon>
        <taxon>Neoptera</taxon>
        <taxon>Endopterygota</taxon>
        <taxon>Hymenoptera</taxon>
        <taxon>Apocrita</taxon>
        <taxon>Aculeata</taxon>
        <taxon>Formicoidea</taxon>
        <taxon>Formicidae</taxon>
        <taxon>Myrmicinae</taxon>
        <taxon>Atta</taxon>
    </lineage>
</organism>
<dbReference type="InterPro" id="IPR000408">
    <property type="entry name" value="Reg_chr_condens"/>
</dbReference>
<evidence type="ECO:0000256" key="3">
    <source>
        <dbReference type="PROSITE-ProRule" id="PRU00235"/>
    </source>
</evidence>
<protein>
    <submittedName>
        <fullName evidence="6">X-linked retinitis pigmentosa GTPase regulator like protein</fullName>
    </submittedName>
</protein>
<evidence type="ECO:0000313" key="6">
    <source>
        <dbReference type="EMBL" id="KYM75437.1"/>
    </source>
</evidence>
<dbReference type="SUPFAM" id="SSF50978">
    <property type="entry name" value="WD40 repeat-like"/>
    <property type="match status" value="1"/>
</dbReference>
<dbReference type="InterPro" id="IPR002048">
    <property type="entry name" value="EF_hand_dom"/>
</dbReference>
<dbReference type="Gene3D" id="2.130.10.30">
    <property type="entry name" value="Regulator of chromosome condensation 1/beta-lactamase-inhibitor protein II"/>
    <property type="match status" value="2"/>
</dbReference>
<dbReference type="PROSITE" id="PS00303">
    <property type="entry name" value="S100_CABP"/>
    <property type="match status" value="1"/>
</dbReference>
<dbReference type="STRING" id="520822.A0A195ATQ6"/>
<dbReference type="PRINTS" id="PR00633">
    <property type="entry name" value="RCCNDNSATION"/>
</dbReference>
<dbReference type="PROSITE" id="PS00626">
    <property type="entry name" value="RCC1_2"/>
    <property type="match status" value="1"/>
</dbReference>
<feature type="repeat" description="RCC1" evidence="3">
    <location>
        <begin position="1750"/>
        <end position="1801"/>
    </location>
</feature>
<feature type="coiled-coil region" evidence="4">
    <location>
        <begin position="308"/>
        <end position="412"/>
    </location>
</feature>
<dbReference type="InterPro" id="IPR036322">
    <property type="entry name" value="WD40_repeat_dom_sf"/>
</dbReference>
<keyword evidence="7" id="KW-1185">Reference proteome</keyword>
<reference evidence="6 7" key="1">
    <citation type="submission" date="2015-09" db="EMBL/GenBank/DDBJ databases">
        <title>Atta colombica WGS genome.</title>
        <authorList>
            <person name="Nygaard S."/>
            <person name="Hu H."/>
            <person name="Boomsma J."/>
            <person name="Zhang G."/>
        </authorList>
    </citation>
    <scope>NUCLEOTIDE SEQUENCE [LARGE SCALE GENOMIC DNA]</scope>
    <source>
        <strain evidence="6">Treedump-2</strain>
        <tissue evidence="6">Whole body</tissue>
    </source>
</reference>
<feature type="domain" description="EF-hand" evidence="5">
    <location>
        <begin position="85"/>
        <end position="120"/>
    </location>
</feature>
<dbReference type="InterPro" id="IPR018247">
    <property type="entry name" value="EF_Hand_1_Ca_BS"/>
</dbReference>
<dbReference type="PROSITE" id="PS50012">
    <property type="entry name" value="RCC1_3"/>
    <property type="match status" value="4"/>
</dbReference>
<feature type="repeat" description="RCC1" evidence="3">
    <location>
        <begin position="1802"/>
        <end position="1853"/>
    </location>
</feature>
<keyword evidence="4" id="KW-0175">Coiled coil</keyword>
<dbReference type="Pfam" id="PF00415">
    <property type="entry name" value="RCC1"/>
    <property type="match status" value="1"/>
</dbReference>
<dbReference type="InterPro" id="IPR001751">
    <property type="entry name" value="S100/CaBP7/8-like_CS"/>
</dbReference>
<evidence type="ECO:0000259" key="5">
    <source>
        <dbReference type="PROSITE" id="PS50222"/>
    </source>
</evidence>
<dbReference type="Gene3D" id="1.10.238.10">
    <property type="entry name" value="EF-hand"/>
    <property type="match status" value="1"/>
</dbReference>
<dbReference type="GO" id="GO:0005509">
    <property type="term" value="F:calcium ion binding"/>
    <property type="evidence" value="ECO:0007669"/>
    <property type="project" value="InterPro"/>
</dbReference>
<name>A0A195ATQ6_9HYME</name>
<dbReference type="PROSITE" id="PS00018">
    <property type="entry name" value="EF_HAND_1"/>
    <property type="match status" value="1"/>
</dbReference>
<keyword evidence="1" id="KW-0677">Repeat</keyword>
<dbReference type="SMART" id="SM00054">
    <property type="entry name" value="EFh"/>
    <property type="match status" value="1"/>
</dbReference>
<evidence type="ECO:0000313" key="7">
    <source>
        <dbReference type="Proteomes" id="UP000078540"/>
    </source>
</evidence>
<dbReference type="SUPFAM" id="SSF47473">
    <property type="entry name" value="EF-hand"/>
    <property type="match status" value="1"/>
</dbReference>
<sequence length="2751" mass="313937">MAEHGNDLYEQQLFAVFESCLTKGEDELNENDLFSICNKLHLDELIEELKFKLIRLWEKVKVYLSENAEPATIQFISSCLEIPELPKQITESIFESLDRNCDGLISFDEFVIIFQKRKNIKILRENTASHSSIVNYDVNTLDFNTCVSCEIDSTQTNKDSDKEGKIAGVSNIATLSSSGDLDALDTSLAEITNIICDELKNLNESLDSNTIQTHISLLREMMITHQDEQRNLTAIIDNMKVEREKMRIDMLEANERANLLAQEIDEYHVQLEKTKKDLQRQSEQRYAEITKELSDQLNIEREMDAATLKSKDDQLQALQKDNHDMKNKIVHILQENQMLEAENKTLLSQIEKLRQSNNDLLTQIKVLDAEQDEIQSIEAKQQEQVNFFVDRIKQLQSEVTLLRDQNDELCAELENSKCYGKDTTYKTPSSLAYDLQLDENRDENHMTQEFEVDRQISGKASCDDFEIPMESQTDISNSDTMEYKRDIIIKDLENILSTSAKCLPEKCSLKASVSKLLTCLRSDFALRCPAQDFGKSIASELEMECEERANESLRDLVVSKIPKQPSMKRTTNSAEDLNNFIGQDAKNLTQNKAMSLRDYPPRKEEYPMDQCKANKEKNNFPNVTEVENISRIVITNTESLEIEKKQLTERCQELERSLDLLKTEYEECEDYWAAKLEEERQLFEQEQKISDDKLAELINKITEYEELISPSDKSKNNGRLSPIEEKFNLEQQYIDLEEEFEKWKIKTENDISQKNLEIGDLREKLRLIEQPITNDSYVQVPDEISLVTLSDSSHCKSSSMSSILSTNEIFANTDLYGTNNQACHTSAEFPLSNNLNKLLKQEDHIDGHNLYNTDCSMKVTKGINKDQKIYHNSSHIADKTMFAMKEEDKCDSEFKLIHNAMKETNCTCSENNVQQQVDCIDLNIFQNLKMKLYAQERKKRHLQRYIKQQRQYIERLLQRIMVQHQTEVCELQCLLRNTQERLHIQVQTTVDQKIPFMMDPETITMGENLFKLQCLIKTTEIQHSVQCKLERKLFFALATNNAEIILYYKRESSCLPVVKKIPWFQGLHKQIAAFCFDSSGTWLLCVTLDGSLYILPALTLVGENCIIDKKWKTDDATYISFVNSQISHFRPIAITWWRNTKISEDVGIIGTECGAIIFINLSNGQQLGITYINESISSLHICENEYNEIVSLLITSKFQQQWRLSLEHMSFNFLHNVENERPCNELNLSGASHNNEDSVPNKSKLKELKQLSVEKLATLKQKIIDTKNQTLKESLQCHDAASNKENDNGIPVNSEISQCKLGFVSPESISKDTFLSLQYDRENRQLYTCYHPVTNYITVHGPNLTVVPLSMHKVFKSCETVLLAHRLFFITDINQHVIYIISDQLSETHVNKDYQFNPESIIGTFSFKNSKEVIRAVYKVTQFNNIIPRKICEEIENKCTLPRNVKDIKIEPFSLDTCIIVTNRCVYEVVLRYFLSTNTFYDELLAINIAGQTYLWEVLHHLATQRSLYSQMLDILIKAIQIFGTNDIHSKSYGLLICLSESDLMQSMLLNYDLARSHILFVRNNLRDSHIFVLQRLVTLYDPTNSVLRPRLIQCKARHKMLSYDLRSNQCDSIDSTDNIDQSDTLVEEIIETFILVLLTLIHKKRLLNPNSKFTFLYDVQLPEFSKEYSEMIMHVDFKRRSLSTGFSHVALVRNGNIYTWGSSVQGCLGTGSSVLRYGTPHAICFFKSMKIEVFSVSCGHCHTLAVTNNGIYAWGANQFGQLGLGKVLQCSSPELVTSLAQEIIVDAVAGQYHSVALTADGRIFTWGWGVHGQLGHGNTDEKATPSLVKALLGVVVCCISAGYAHTLALSIDGVLYAFGCNILGQLGTGDNIKSSVPIKVSLPDRITLISTGYFHNLAVSNTNKLYIWGASPQVLRLQAQAQKKTRILEQQDANEKRNKALGELEKIPSDATNLNGKIKEVLNKKDGVQTKSSHTETFDIETQKKFETKNAHLKDFNFDLIEESQTHLKPCVVDTSLVKGQINQISVGCHHNALITKDGSLYTWGRNLDGQIGNGTRREVLIPTPLYYNSACIFAQIPPRHNDFKRIQNQRDLDTDTKSNYSLANNGNVPENNGNISDSSYMIYVENAGINTERTNPVINAVGVACGYDYTVTIQSGGTVLAWGNNSRAQLGRIPAKDARDADDKLVLLKSSKRIVRLPNALHVALDVPSQVPGISMPVISYRSNDVFSLAGLVYPLSVIEKSPGELTLHYVLEYFYSLYNSANIMKKCIELENYQACSKIATLENNVLAAFTYQLKMLHKLNLQSKNYSEISHKTTESTIQINSQNHVDVMRDSVSSRNIKKNTELFNTQAEKNLIESLENSVAQSWTKISTSRSLNNLQTLAQELNSFDCQGGLEELYKTRKKDNSSNVNADHSNIEYNSNEDEQKWIKDFIFNENDLLLQHKNVTCNSVQNTTRSIYTKSMLIVNDNRYDENKEKTILSDKMSSHSQKNYIINETMKALRFYLKSINNESNTVKCEILQSAISFWIEHKLPIQCLENIFLEHIHIIYYPLGLLLFCEDVIERYLNISKYGDEEKDWCANNLFSIKFCLQVLSLLMQHIDEDDIMPEYIKIFSSLTADSYGAPLNGYPGVNGNNNPEEMMEGTVNTILSEMEDSKLFAHIKDSDAVNYLLTTKEDNMIFTCGHHFPISQYEADIIPSLETELLTSPSLILPCTSQYLGNILSRTPEPEILCPLCIIGALRTTMAKDYD</sequence>
<evidence type="ECO:0000256" key="4">
    <source>
        <dbReference type="SAM" id="Coils"/>
    </source>
</evidence>
<gene>
    <name evidence="6" type="ORF">ALC53_14133</name>
</gene>